<dbReference type="Proteomes" id="UP000276301">
    <property type="component" value="Unassembled WGS sequence"/>
</dbReference>
<dbReference type="EMBL" id="RCHT01000019">
    <property type="protein sequence ID" value="RLL09660.1"/>
    <property type="molecule type" value="Genomic_DNA"/>
</dbReference>
<name>A0A498CKN0_9FIRM</name>
<protein>
    <submittedName>
        <fullName evidence="1">Uncharacterized protein</fullName>
    </submittedName>
</protein>
<comment type="caution">
    <text evidence="1">The sequence shown here is derived from an EMBL/GenBank/DDBJ whole genome shotgun (WGS) entry which is preliminary data.</text>
</comment>
<accession>A0A498CKN0</accession>
<dbReference type="RefSeq" id="WP_121587152.1">
    <property type="nucleotide sequence ID" value="NZ_RCHT01000019.1"/>
</dbReference>
<sequence length="188" mass="19769">MGLFPRMAATGLYDLRPGASVFRELSAYEAAFALLSPALERCEASFFSPRADRAQLERLCALCDFRVPAGMELSALREASAALARGPGCTPGALESHFRALGADLSLREQDGQNRVLAEGLGAGGLIPDNAALLRLLAALLPVGVGAADNFGSLSWERLDASGLTAAQLDEKDLAWAEIDAGQLPEAR</sequence>
<keyword evidence="2" id="KW-1185">Reference proteome</keyword>
<dbReference type="AlphaFoldDB" id="A0A498CKN0"/>
<reference evidence="1 2" key="1">
    <citation type="submission" date="2018-10" db="EMBL/GenBank/DDBJ databases">
        <title>Anaerotruncus faecis sp. nov., isolated from human feces.</title>
        <authorList>
            <person name="Wang Y.-J."/>
        </authorList>
    </citation>
    <scope>NUCLEOTIDE SEQUENCE [LARGE SCALE GENOMIC DNA]</scope>
    <source>
        <strain evidence="1 2">22A2-44</strain>
    </source>
</reference>
<evidence type="ECO:0000313" key="2">
    <source>
        <dbReference type="Proteomes" id="UP000276301"/>
    </source>
</evidence>
<gene>
    <name evidence="1" type="ORF">D4A47_09865</name>
</gene>
<evidence type="ECO:0000313" key="1">
    <source>
        <dbReference type="EMBL" id="RLL09660.1"/>
    </source>
</evidence>
<organism evidence="1 2">
    <name type="scientific">Anaerotruncus massiliensis</name>
    <name type="common">ex Liu et al. 2021</name>
    <dbReference type="NCBI Taxonomy" id="2321404"/>
    <lineage>
        <taxon>Bacteria</taxon>
        <taxon>Bacillati</taxon>
        <taxon>Bacillota</taxon>
        <taxon>Clostridia</taxon>
        <taxon>Eubacteriales</taxon>
        <taxon>Oscillospiraceae</taxon>
        <taxon>Anaerotruncus</taxon>
    </lineage>
</organism>
<proteinExistence type="predicted"/>